<proteinExistence type="predicted"/>
<name>A0A1V1P0W1_9BACT</name>
<comment type="caution">
    <text evidence="1">The sequence shown here is derived from an EMBL/GenBank/DDBJ whole genome shotgun (WGS) entry which is preliminary data.</text>
</comment>
<evidence type="ECO:0000313" key="1">
    <source>
        <dbReference type="EMBL" id="ETR68424.1"/>
    </source>
</evidence>
<gene>
    <name evidence="1" type="ORF">OMM_10542</name>
</gene>
<dbReference type="AlphaFoldDB" id="A0A1V1P0W1"/>
<organism evidence="1 2">
    <name type="scientific">Candidatus Magnetoglobus multicellularis str. Araruama</name>
    <dbReference type="NCBI Taxonomy" id="890399"/>
    <lineage>
        <taxon>Bacteria</taxon>
        <taxon>Pseudomonadati</taxon>
        <taxon>Thermodesulfobacteriota</taxon>
        <taxon>Desulfobacteria</taxon>
        <taxon>Desulfobacterales</taxon>
        <taxon>Desulfobacteraceae</taxon>
        <taxon>Candidatus Magnetoglobus</taxon>
    </lineage>
</organism>
<dbReference type="EMBL" id="ATBP01000958">
    <property type="protein sequence ID" value="ETR68424.1"/>
    <property type="molecule type" value="Genomic_DNA"/>
</dbReference>
<protein>
    <submittedName>
        <fullName evidence="1">Uncharacterized protein</fullName>
    </submittedName>
</protein>
<reference evidence="2" key="1">
    <citation type="submission" date="2012-11" db="EMBL/GenBank/DDBJ databases">
        <authorList>
            <person name="Lucero-Rivera Y.E."/>
            <person name="Tovar-Ramirez D."/>
        </authorList>
    </citation>
    <scope>NUCLEOTIDE SEQUENCE [LARGE SCALE GENOMIC DNA]</scope>
    <source>
        <strain evidence="2">Araruama</strain>
    </source>
</reference>
<dbReference type="Gene3D" id="3.30.870.10">
    <property type="entry name" value="Endonuclease Chain A"/>
    <property type="match status" value="1"/>
</dbReference>
<accession>A0A1V1P0W1</accession>
<sequence>MELILNLPNKNDDTLRKVYINAFSSAVELFLVTAYLTEWNSDLRLNSKCKRFRIIIGKDFGITKKSACKDVMRWLPKGRKSQFLVADAIYGFHPKAIFWKDKNGKHYSLIGSSNLSKAAFESNYEANILSEISEESFSDAKEWIHLIEEQSVVISEDWLEAYVEGKSSPVKRKSHSNTIVDIQLPTPKDKETHELLQKRRKKLKNHRKVETRFKSLLSDCSKNKITSKNFYTKLPDVWGDGVGNRLQGFGFEISGKHSDFKQLSKSFIRIIQSNNYEMDDCVVEEIDRLHKIGVPTRGALLTEFLCLTFPKRYPVLNNPVKKFLSAIKFKPPRGASEGDKYIDLAKKLRSSLKQQPKHPANNLAELDIIIWQEYGE</sequence>
<dbReference type="Proteomes" id="UP000189670">
    <property type="component" value="Unassembled WGS sequence"/>
</dbReference>
<evidence type="ECO:0000313" key="2">
    <source>
        <dbReference type="Proteomes" id="UP000189670"/>
    </source>
</evidence>
<dbReference type="CDD" id="cd09117">
    <property type="entry name" value="PLDc_Bfil_DEXD_like"/>
    <property type="match status" value="1"/>
</dbReference>